<protein>
    <submittedName>
        <fullName evidence="1">Uncharacterized protein</fullName>
    </submittedName>
</protein>
<dbReference type="Proteomes" id="UP001055879">
    <property type="component" value="Linkage Group LG02"/>
</dbReference>
<proteinExistence type="predicted"/>
<evidence type="ECO:0000313" key="1">
    <source>
        <dbReference type="EMBL" id="KAI3758024.1"/>
    </source>
</evidence>
<reference evidence="2" key="1">
    <citation type="journal article" date="2022" name="Mol. Ecol. Resour.">
        <title>The genomes of chicory, endive, great burdock and yacon provide insights into Asteraceae palaeo-polyploidization history and plant inulin production.</title>
        <authorList>
            <person name="Fan W."/>
            <person name="Wang S."/>
            <person name="Wang H."/>
            <person name="Wang A."/>
            <person name="Jiang F."/>
            <person name="Liu H."/>
            <person name="Zhao H."/>
            <person name="Xu D."/>
            <person name="Zhang Y."/>
        </authorList>
    </citation>
    <scope>NUCLEOTIDE SEQUENCE [LARGE SCALE GENOMIC DNA]</scope>
    <source>
        <strain evidence="2">cv. Niubang</strain>
    </source>
</reference>
<comment type="caution">
    <text evidence="1">The sequence shown here is derived from an EMBL/GenBank/DDBJ whole genome shotgun (WGS) entry which is preliminary data.</text>
</comment>
<name>A0ACB9EGH2_ARCLA</name>
<gene>
    <name evidence="1" type="ORF">L6452_05571</name>
</gene>
<dbReference type="EMBL" id="CM042048">
    <property type="protein sequence ID" value="KAI3758024.1"/>
    <property type="molecule type" value="Genomic_DNA"/>
</dbReference>
<accession>A0ACB9EGH2</accession>
<evidence type="ECO:0000313" key="2">
    <source>
        <dbReference type="Proteomes" id="UP001055879"/>
    </source>
</evidence>
<sequence>MNPPDIPLGGIAIVVYVFVVIVYEFSAIYETTEQVYEFVVIYEITRQVLNPPSFMKSSDEFMNLSNASHGGIIDAVYEVFAAVYESVFMVSSFFKAWSMEDLSDL</sequence>
<organism evidence="1 2">
    <name type="scientific">Arctium lappa</name>
    <name type="common">Greater burdock</name>
    <name type="synonym">Lappa major</name>
    <dbReference type="NCBI Taxonomy" id="4217"/>
    <lineage>
        <taxon>Eukaryota</taxon>
        <taxon>Viridiplantae</taxon>
        <taxon>Streptophyta</taxon>
        <taxon>Embryophyta</taxon>
        <taxon>Tracheophyta</taxon>
        <taxon>Spermatophyta</taxon>
        <taxon>Magnoliopsida</taxon>
        <taxon>eudicotyledons</taxon>
        <taxon>Gunneridae</taxon>
        <taxon>Pentapetalae</taxon>
        <taxon>asterids</taxon>
        <taxon>campanulids</taxon>
        <taxon>Asterales</taxon>
        <taxon>Asteraceae</taxon>
        <taxon>Carduoideae</taxon>
        <taxon>Cardueae</taxon>
        <taxon>Arctiinae</taxon>
        <taxon>Arctium</taxon>
    </lineage>
</organism>
<reference evidence="1 2" key="2">
    <citation type="journal article" date="2022" name="Mol. Ecol. Resour.">
        <title>The genomes of chicory, endive, great burdock and yacon provide insights into Asteraceae paleo-polyploidization history and plant inulin production.</title>
        <authorList>
            <person name="Fan W."/>
            <person name="Wang S."/>
            <person name="Wang H."/>
            <person name="Wang A."/>
            <person name="Jiang F."/>
            <person name="Liu H."/>
            <person name="Zhao H."/>
            <person name="Xu D."/>
            <person name="Zhang Y."/>
        </authorList>
    </citation>
    <scope>NUCLEOTIDE SEQUENCE [LARGE SCALE GENOMIC DNA]</scope>
    <source>
        <strain evidence="2">cv. Niubang</strain>
    </source>
</reference>
<keyword evidence="2" id="KW-1185">Reference proteome</keyword>